<evidence type="ECO:0000313" key="2">
    <source>
        <dbReference type="EMBL" id="ANM44921.1"/>
    </source>
</evidence>
<organism evidence="2 3">
    <name type="scientific">Pseudomonas phage KTN4</name>
    <dbReference type="NCBI Taxonomy" id="1862701"/>
    <lineage>
        <taxon>Viruses</taxon>
        <taxon>Duplodnaviria</taxon>
        <taxon>Heunggongvirae</taxon>
        <taxon>Uroviricota</taxon>
        <taxon>Caudoviricetes</taxon>
        <taxon>Chimalliviridae</taxon>
        <taxon>Phikzvirus</taxon>
        <taxon>Phikzvirus phiKZ</taxon>
    </lineage>
</organism>
<name>A0A192Y7D1_9CAUD</name>
<accession>A0A192Y7D1</accession>
<protein>
    <submittedName>
        <fullName evidence="2">Putative structural head protein</fullName>
    </submittedName>
</protein>
<feature type="compositionally biased region" description="Polar residues" evidence="1">
    <location>
        <begin position="711"/>
        <end position="724"/>
    </location>
</feature>
<gene>
    <name evidence="2" type="ORF">KTN4_163</name>
</gene>
<sequence length="724" mass="84233">MNNSNSVYFKVYLDDVIRLARSIVIKFDDIADQINTELYRDYLFKADPDKPWTWKYYLNLAGEYHETDTMMYVTSADTLERIEFTKENLRLHRATAREFTPGSQSYNNLVLKYPTQAGLINGILYPIDINFAIDSDNGDILYFDNKYVEGNEDNFIPELQSWIKAFYNSNYNSQYLITDDLYLTAFLGELTVLLPLEIMNIRLGNARSRRVHSFHIREYLASANRLDEFMPYLNKSQQLWLYRNIQFLRRNSGKQAIFDQLVEKILTERGIPVISYTLEQNTANMPPNLKPDVEMVKHDMNIPVVQPGQDKNTVLEILTREDPIARDNPLVKYDAEKEITEQVSTSAFSNLPTRVLDSEVIDRSNSSVRNLMNVLLNNWLHLSTSGRYRAYVSIPNPRTGEYMLMTVKDAFIVMLYSYGRTKDFKFDKIPSVPAYEVLRNPFPTYEELQVQVDKKLVGPNLLGAVRDNFTPMGDYISTELFYTDSSRFHKEYLKGWELYSFNDHKDIRCYLEQSVKTFYINRMCKLVNEDISFEQYFKDSAFAIADLTTSEYEQLVVDCINIATGSDLNRVITLGEIQRELLRLVSKLSSYPLQFLRNVSFTDFHVLGIVMPRLGDYGAAGNANHIVPINNINVQTYRTSAEMTYYINDVDIIPFNDWSYWAEDRWWINPFVGIKELSLSEYTYQIPSMVNVWQYTEEVSEHTPPDGGLGQYNNSTDPNWPNLP</sequence>
<evidence type="ECO:0000256" key="1">
    <source>
        <dbReference type="SAM" id="MobiDB-lite"/>
    </source>
</evidence>
<evidence type="ECO:0000313" key="3">
    <source>
        <dbReference type="Proteomes" id="UP000224336"/>
    </source>
</evidence>
<reference evidence="2 3" key="1">
    <citation type="journal article" date="2016" name="Sci. Rep.">
        <title>A proposed integrated approach for the preclinical evaluation of phage therapy in Pseudomonas infections.</title>
        <authorList>
            <person name="Danis-Wlodarczyk K."/>
            <person name="Vandenheuvel D."/>
            <person name="Jang H.B."/>
            <person name="Briers Y."/>
            <person name="Olszak T."/>
            <person name="Arabski M."/>
            <person name="Wasik S."/>
            <person name="Drabik M."/>
            <person name="Higgins G."/>
            <person name="Tyrrell J."/>
            <person name="Harvey B.J."/>
            <person name="Noben J.P."/>
            <person name="Lavigne R."/>
            <person name="Drulis-Kawa Z."/>
        </authorList>
    </citation>
    <scope>NUCLEOTIDE SEQUENCE [LARGE SCALE GENOMIC DNA]</scope>
</reference>
<dbReference type="EMBL" id="KU521356">
    <property type="protein sequence ID" value="ANM44921.1"/>
    <property type="molecule type" value="Genomic_DNA"/>
</dbReference>
<proteinExistence type="predicted"/>
<feature type="region of interest" description="Disordered" evidence="1">
    <location>
        <begin position="701"/>
        <end position="724"/>
    </location>
</feature>
<dbReference type="Proteomes" id="UP000224336">
    <property type="component" value="Segment"/>
</dbReference>